<dbReference type="EMBL" id="CP046996">
    <property type="protein sequence ID" value="QHA01053.1"/>
    <property type="molecule type" value="Genomic_DNA"/>
</dbReference>
<keyword evidence="2" id="KW-0413">Isomerase</keyword>
<sequence length="431" mass="48056">MDYFLIIILTIIIVALIAALVIKSRRKANSKSKDVLDTVNSSPITSEALEVESVQESGITIPIERLPVTTEIDEKSLFEITDCTVIARISETIPAAVETAAKTITNKALKNVELYKAVIPSGATLAESKQMEGAVRGIFHGANGVKGHANLVKVDPTKISKASSVANGVANVMNVGSLVVGQYYMSEINSKLETMTKSIDQISDFQDREFKSRILSLLSRVGEISEFSSEIMENDEQRKIKLTTLENLKGIAIELLGQVNLTITDISQKSPNPDYKEYLEKVDEFNILVEYQNVLITVLEEISKLTYLLGKGGISSDMCYSLFNKFFEQSVQTRNLLEQWHDRQVKSLCIDLGKNRITKTGVEGFFSAIPGFVDDKWKYKDLKQGLVQKINTQIKPKPKALNKPEEIYDEDVQIIIKDGKYYFLHEASDIG</sequence>
<evidence type="ECO:0000256" key="1">
    <source>
        <dbReference type="SAM" id="Phobius"/>
    </source>
</evidence>
<organism evidence="2 3">
    <name type="scientific">Dehalobacter restrictus</name>
    <dbReference type="NCBI Taxonomy" id="55583"/>
    <lineage>
        <taxon>Bacteria</taxon>
        <taxon>Bacillati</taxon>
        <taxon>Bacillota</taxon>
        <taxon>Clostridia</taxon>
        <taxon>Eubacteriales</taxon>
        <taxon>Desulfitobacteriaceae</taxon>
        <taxon>Dehalobacter</taxon>
    </lineage>
</organism>
<accession>A0A857DJR2</accession>
<evidence type="ECO:0000313" key="2">
    <source>
        <dbReference type="EMBL" id="QHA01053.1"/>
    </source>
</evidence>
<keyword evidence="1" id="KW-0812">Transmembrane</keyword>
<name>A0A857DJR2_9FIRM</name>
<keyword evidence="1" id="KW-1133">Transmembrane helix</keyword>
<dbReference type="Proteomes" id="UP000430508">
    <property type="component" value="Chromosome"/>
</dbReference>
<protein>
    <submittedName>
        <fullName evidence="2">Topoisomerase IV</fullName>
    </submittedName>
</protein>
<dbReference type="AlphaFoldDB" id="A0A857DJR2"/>
<keyword evidence="1" id="KW-0472">Membrane</keyword>
<dbReference type="GO" id="GO:0016853">
    <property type="term" value="F:isomerase activity"/>
    <property type="evidence" value="ECO:0007669"/>
    <property type="project" value="UniProtKB-KW"/>
</dbReference>
<reference evidence="2 3" key="1">
    <citation type="submission" date="2019-12" db="EMBL/GenBank/DDBJ databases">
        <title>Sequence classification of anaerobic respiratory reductive dehalogenases: First we see many, then we see few.</title>
        <authorList>
            <person name="Molenda O."/>
            <person name="Puentes Jacome L.A."/>
            <person name="Cao X."/>
            <person name="Nesbo C.L."/>
            <person name="Tang S."/>
            <person name="Morson N."/>
            <person name="Patron J."/>
            <person name="Lomheim L."/>
            <person name="Wishart D.S."/>
            <person name="Edwards E.A."/>
        </authorList>
    </citation>
    <scope>NUCLEOTIDE SEQUENCE [LARGE SCALE GENOMIC DNA]</scope>
    <source>
        <strain evidence="2 3">12DCA</strain>
    </source>
</reference>
<proteinExistence type="predicted"/>
<feature type="transmembrane region" description="Helical" evidence="1">
    <location>
        <begin position="6"/>
        <end position="22"/>
    </location>
</feature>
<dbReference type="RefSeq" id="WP_158208405.1">
    <property type="nucleotide sequence ID" value="NZ_CP046996.1"/>
</dbReference>
<gene>
    <name evidence="2" type="ORF">GQ588_10630</name>
</gene>
<evidence type="ECO:0000313" key="3">
    <source>
        <dbReference type="Proteomes" id="UP000430508"/>
    </source>
</evidence>